<feature type="transmembrane region" description="Helical" evidence="1">
    <location>
        <begin position="79"/>
        <end position="100"/>
    </location>
</feature>
<keyword evidence="1" id="KW-0472">Membrane</keyword>
<reference evidence="2 3" key="1">
    <citation type="submission" date="2018-06" db="EMBL/GenBank/DDBJ databases">
        <title>Sphaerisporangium craniellae sp. nov., isolated from a marine sponge in the South China Sea.</title>
        <authorList>
            <person name="Li L."/>
        </authorList>
    </citation>
    <scope>NUCLEOTIDE SEQUENCE [LARGE SCALE GENOMIC DNA]</scope>
    <source>
        <strain evidence="2 3">CCTCC AA 208026</strain>
    </source>
</reference>
<evidence type="ECO:0000256" key="1">
    <source>
        <dbReference type="SAM" id="Phobius"/>
    </source>
</evidence>
<gene>
    <name evidence="2" type="ORF">DQ384_21855</name>
</gene>
<proteinExistence type="predicted"/>
<dbReference type="EMBL" id="QOIL01000012">
    <property type="protein sequence ID" value="RCG29000.1"/>
    <property type="molecule type" value="Genomic_DNA"/>
</dbReference>
<evidence type="ECO:0000313" key="2">
    <source>
        <dbReference type="EMBL" id="RCG29000.1"/>
    </source>
</evidence>
<keyword evidence="1" id="KW-0812">Transmembrane</keyword>
<comment type="caution">
    <text evidence="2">The sequence shown here is derived from an EMBL/GenBank/DDBJ whole genome shotgun (WGS) entry which is preliminary data.</text>
</comment>
<protein>
    <submittedName>
        <fullName evidence="2">Uncharacterized protein</fullName>
    </submittedName>
</protein>
<name>A0A367FHB1_9ACTN</name>
<dbReference type="Proteomes" id="UP000253094">
    <property type="component" value="Unassembled WGS sequence"/>
</dbReference>
<keyword evidence="3" id="KW-1185">Reference proteome</keyword>
<keyword evidence="1" id="KW-1133">Transmembrane helix</keyword>
<dbReference type="AlphaFoldDB" id="A0A367FHB1"/>
<organism evidence="2 3">
    <name type="scientific">Sphaerisporangium album</name>
    <dbReference type="NCBI Taxonomy" id="509200"/>
    <lineage>
        <taxon>Bacteria</taxon>
        <taxon>Bacillati</taxon>
        <taxon>Actinomycetota</taxon>
        <taxon>Actinomycetes</taxon>
        <taxon>Streptosporangiales</taxon>
        <taxon>Streptosporangiaceae</taxon>
        <taxon>Sphaerisporangium</taxon>
    </lineage>
</organism>
<sequence length="101" mass="11583">MAKEPSLSELARRLEDARRDIRDDIAEMRVQHDRDLQVIATRLDLFVTRDRYDAERSAVLDRVGRTEKDIERIRGNARWALGVALTAFIGPIAVAVIVWLV</sequence>
<evidence type="ECO:0000313" key="3">
    <source>
        <dbReference type="Proteomes" id="UP000253094"/>
    </source>
</evidence>
<accession>A0A367FHB1</accession>